<keyword evidence="3" id="KW-1185">Reference proteome</keyword>
<feature type="chain" id="PRO_5019773919" evidence="1">
    <location>
        <begin position="32"/>
        <end position="303"/>
    </location>
</feature>
<keyword evidence="1" id="KW-0732">Signal</keyword>
<dbReference type="PROSITE" id="PS50231">
    <property type="entry name" value="RICIN_B_LECTIN"/>
    <property type="match status" value="1"/>
</dbReference>
<proteinExistence type="predicted"/>
<dbReference type="EMBL" id="RBKT01000001">
    <property type="protein sequence ID" value="RKR91966.1"/>
    <property type="molecule type" value="Genomic_DNA"/>
</dbReference>
<gene>
    <name evidence="2" type="ORF">BDK92_6397</name>
</gene>
<organism evidence="2 3">
    <name type="scientific">Micromonospora pisi</name>
    <dbReference type="NCBI Taxonomy" id="589240"/>
    <lineage>
        <taxon>Bacteria</taxon>
        <taxon>Bacillati</taxon>
        <taxon>Actinomycetota</taxon>
        <taxon>Actinomycetes</taxon>
        <taxon>Micromonosporales</taxon>
        <taxon>Micromonosporaceae</taxon>
        <taxon>Micromonospora</taxon>
    </lineage>
</organism>
<reference evidence="2 3" key="1">
    <citation type="submission" date="2018-10" db="EMBL/GenBank/DDBJ databases">
        <title>Sequencing the genomes of 1000 actinobacteria strains.</title>
        <authorList>
            <person name="Klenk H.-P."/>
        </authorList>
    </citation>
    <scope>NUCLEOTIDE SEQUENCE [LARGE SCALE GENOMIC DNA]</scope>
    <source>
        <strain evidence="2 3">DSM 45175</strain>
    </source>
</reference>
<comment type="caution">
    <text evidence="2">The sequence shown here is derived from an EMBL/GenBank/DDBJ whole genome shotgun (WGS) entry which is preliminary data.</text>
</comment>
<dbReference type="SUPFAM" id="SSF50370">
    <property type="entry name" value="Ricin B-like lectins"/>
    <property type="match status" value="1"/>
</dbReference>
<dbReference type="InterPro" id="IPR035992">
    <property type="entry name" value="Ricin_B-like_lectins"/>
</dbReference>
<feature type="signal peptide" evidence="1">
    <location>
        <begin position="1"/>
        <end position="31"/>
    </location>
</feature>
<dbReference type="Proteomes" id="UP000277671">
    <property type="component" value="Unassembled WGS sequence"/>
</dbReference>
<dbReference type="OrthoDB" id="4273937at2"/>
<dbReference type="CDD" id="cd00161">
    <property type="entry name" value="beta-trefoil_Ricin-like"/>
    <property type="match status" value="1"/>
</dbReference>
<name>A0A495JSK4_9ACTN</name>
<accession>A0A495JSK4</accession>
<dbReference type="Gene3D" id="2.80.10.50">
    <property type="match status" value="1"/>
</dbReference>
<evidence type="ECO:0000313" key="2">
    <source>
        <dbReference type="EMBL" id="RKR91966.1"/>
    </source>
</evidence>
<dbReference type="AlphaFoldDB" id="A0A495JSK4"/>
<evidence type="ECO:0000256" key="1">
    <source>
        <dbReference type="SAM" id="SignalP"/>
    </source>
</evidence>
<protein>
    <submittedName>
        <fullName evidence="2">Uncharacterized protein</fullName>
    </submittedName>
</protein>
<sequence>MRVIRRLLATTAAVLTALVVTLVIPVGAASAAPPIDPAFPGSWAKWTFHAGGDYNQVLEIGGAGGAGTAAQLYGDNSGSNQVWFQEAAAEGGQFLHPGYNRWLCLGRSGNEWGARVEVQNCDGSSNQRWGIPRYAQQWFLIKPWNDTSVCIDVPGSNFSQGVDLNLWGCNQSSAQYWQTGRCYASGCDDQWPDVTDCDTAGADEVRDVSQDGDRVVLVYSAGCHAYFARLSHSSGSWSSVDLVFYRSHPRAGLTTRKFVVNGGEMRWSSLLGADSEGSWFEACYESPLNPADGRFCSGGATSN</sequence>
<dbReference type="RefSeq" id="WP_147457187.1">
    <property type="nucleotide sequence ID" value="NZ_RBKT01000001.1"/>
</dbReference>
<evidence type="ECO:0000313" key="3">
    <source>
        <dbReference type="Proteomes" id="UP000277671"/>
    </source>
</evidence>